<dbReference type="GO" id="GO:0004519">
    <property type="term" value="F:endonuclease activity"/>
    <property type="evidence" value="ECO:0007669"/>
    <property type="project" value="UniProtKB-KW"/>
</dbReference>
<organism evidence="7">
    <name type="scientific">viral metagenome</name>
    <dbReference type="NCBI Taxonomy" id="1070528"/>
    <lineage>
        <taxon>unclassified sequences</taxon>
        <taxon>metagenomes</taxon>
        <taxon>organismal metagenomes</taxon>
    </lineage>
</organism>
<evidence type="ECO:0000256" key="6">
    <source>
        <dbReference type="ARBA" id="ARBA00023204"/>
    </source>
</evidence>
<dbReference type="GO" id="GO:0009411">
    <property type="term" value="P:response to UV"/>
    <property type="evidence" value="ECO:0007669"/>
    <property type="project" value="InterPro"/>
</dbReference>
<reference evidence="7" key="1">
    <citation type="journal article" date="2020" name="Nature">
        <title>Giant virus diversity and host interactions through global metagenomics.</title>
        <authorList>
            <person name="Schulz F."/>
            <person name="Roux S."/>
            <person name="Paez-Espino D."/>
            <person name="Jungbluth S."/>
            <person name="Walsh D.A."/>
            <person name="Denef V.J."/>
            <person name="McMahon K.D."/>
            <person name="Konstantinidis K.T."/>
            <person name="Eloe-Fadrosh E.A."/>
            <person name="Kyrpides N.C."/>
            <person name="Woyke T."/>
        </authorList>
    </citation>
    <scope>NUCLEOTIDE SEQUENCE</scope>
    <source>
        <strain evidence="7">GVMAG-M-3300023179-73</strain>
    </source>
</reference>
<keyword evidence="5" id="KW-0378">Hydrolase</keyword>
<name>A0A6C0H7W1_9ZZZZ</name>
<dbReference type="NCBIfam" id="TIGR00629">
    <property type="entry name" value="uvde"/>
    <property type="match status" value="1"/>
</dbReference>
<keyword evidence="4" id="KW-0228">DNA excision</keyword>
<evidence type="ECO:0000256" key="5">
    <source>
        <dbReference type="ARBA" id="ARBA00022801"/>
    </source>
</evidence>
<dbReference type="PANTHER" id="PTHR31290">
    <property type="entry name" value="UV-DAMAGE ENDONUCLEASE"/>
    <property type="match status" value="1"/>
</dbReference>
<dbReference type="Gene3D" id="3.20.20.150">
    <property type="entry name" value="Divalent-metal-dependent TIM barrel enzymes"/>
    <property type="match status" value="1"/>
</dbReference>
<keyword evidence="1" id="KW-0540">Nuclease</keyword>
<evidence type="ECO:0008006" key="8">
    <source>
        <dbReference type="Google" id="ProtNLM"/>
    </source>
</evidence>
<evidence type="ECO:0000256" key="1">
    <source>
        <dbReference type="ARBA" id="ARBA00022722"/>
    </source>
</evidence>
<dbReference type="GO" id="GO:0043504">
    <property type="term" value="P:mitochondrial DNA repair"/>
    <property type="evidence" value="ECO:0007669"/>
    <property type="project" value="TreeGrafter"/>
</dbReference>
<dbReference type="AlphaFoldDB" id="A0A6C0H7W1"/>
<keyword evidence="2" id="KW-0255">Endonuclease</keyword>
<dbReference type="PANTHER" id="PTHR31290:SF5">
    <property type="entry name" value="UV-DAMAGE ENDONUCLEASE"/>
    <property type="match status" value="1"/>
</dbReference>
<dbReference type="GO" id="GO:0005739">
    <property type="term" value="C:mitochondrion"/>
    <property type="evidence" value="ECO:0007669"/>
    <property type="project" value="TreeGrafter"/>
</dbReference>
<dbReference type="SUPFAM" id="SSF51658">
    <property type="entry name" value="Xylose isomerase-like"/>
    <property type="match status" value="1"/>
</dbReference>
<evidence type="ECO:0000313" key="7">
    <source>
        <dbReference type="EMBL" id="QHT76225.1"/>
    </source>
</evidence>
<protein>
    <recommendedName>
        <fullName evidence="8">UV damage repair endonuclease</fullName>
    </recommendedName>
</protein>
<evidence type="ECO:0000256" key="3">
    <source>
        <dbReference type="ARBA" id="ARBA00022763"/>
    </source>
</evidence>
<keyword evidence="6" id="KW-0234">DNA repair</keyword>
<proteinExistence type="predicted"/>
<evidence type="ECO:0000256" key="4">
    <source>
        <dbReference type="ARBA" id="ARBA00022769"/>
    </source>
</evidence>
<dbReference type="InterPro" id="IPR004601">
    <property type="entry name" value="UvdE"/>
</dbReference>
<dbReference type="EMBL" id="MN739891">
    <property type="protein sequence ID" value="QHT76225.1"/>
    <property type="molecule type" value="Genomic_DNA"/>
</dbReference>
<dbReference type="GO" id="GO:0016787">
    <property type="term" value="F:hydrolase activity"/>
    <property type="evidence" value="ECO:0007669"/>
    <property type="project" value="UniProtKB-KW"/>
</dbReference>
<keyword evidence="3" id="KW-0227">DNA damage</keyword>
<dbReference type="InterPro" id="IPR036237">
    <property type="entry name" value="Xyl_isomerase-like_sf"/>
</dbReference>
<evidence type="ECO:0000256" key="2">
    <source>
        <dbReference type="ARBA" id="ARBA00022759"/>
    </source>
</evidence>
<dbReference type="GO" id="GO:0005634">
    <property type="term" value="C:nucleus"/>
    <property type="evidence" value="ECO:0007669"/>
    <property type="project" value="TreeGrafter"/>
</dbReference>
<sequence>MINKQSNVVTILNMSSTQKSNLQLGYCCLNMYLRDLGIFCSRTCRLETIKRQGISYSYQLAHQNLKDLACILRWNNKNGINLYRMSSEMFPFATHPDYYQSYNLIQFQTTLEAIGKMAKQYKQRLTFHPGQYNQLTSHRDSVVEKAIIDIDFHCKIMDMMKLDQQGVIVIHGGSKQDGQQVALSRFVANFNKLTLSAQKRLVLENCELAYSIEDLLPMCQKLSIPIVIDYHHHNINPGTMDLMDSTRLVIDIWRKRGITPLFHLSESRPEIQTTDNVTLRRAHSDYITQLPKELLKVVESEKISLDIEAKMKEQAVLVLYYNYKLYPVDNKYWWKISTNFTIHSRL</sequence>
<accession>A0A6C0H7W1</accession>
<dbReference type="GO" id="GO:0006289">
    <property type="term" value="P:nucleotide-excision repair"/>
    <property type="evidence" value="ECO:0007669"/>
    <property type="project" value="InterPro"/>
</dbReference>
<dbReference type="Pfam" id="PF03851">
    <property type="entry name" value="UvdE"/>
    <property type="match status" value="1"/>
</dbReference>